<dbReference type="InterPro" id="IPR058030">
    <property type="entry name" value="TRIM8/14/16/25/29/45/65_CC"/>
</dbReference>
<dbReference type="GeneID" id="103250965"/>
<dbReference type="OrthoDB" id="1630758at2759"/>
<evidence type="ECO:0000259" key="2">
    <source>
        <dbReference type="Pfam" id="PF25600"/>
    </source>
</evidence>
<evidence type="ECO:0000313" key="4">
    <source>
        <dbReference type="RefSeq" id="XP_021563987.1"/>
    </source>
</evidence>
<organism evidence="3 4">
    <name type="scientific">Carlito syrichta</name>
    <name type="common">Philippine tarsier</name>
    <name type="synonym">Tarsius syrichta</name>
    <dbReference type="NCBI Taxonomy" id="1868482"/>
    <lineage>
        <taxon>Eukaryota</taxon>
        <taxon>Metazoa</taxon>
        <taxon>Chordata</taxon>
        <taxon>Craniata</taxon>
        <taxon>Vertebrata</taxon>
        <taxon>Euteleostomi</taxon>
        <taxon>Mammalia</taxon>
        <taxon>Eutheria</taxon>
        <taxon>Euarchontoglires</taxon>
        <taxon>Primates</taxon>
        <taxon>Haplorrhini</taxon>
        <taxon>Tarsiiformes</taxon>
        <taxon>Tarsiidae</taxon>
        <taxon>Carlito</taxon>
    </lineage>
</organism>
<gene>
    <name evidence="4" type="primary">LOC103250965</name>
</gene>
<sequence>MLMKQQDRLEEREQDLEDQLCKLESDKRLVEEKVSQLKEEVRLQYEKLHQLLDDDLRQTVEALDKAQAKFCSENAAQALHLGERVQEAKKLLGSLQLLFDKTEDVGFMKNTKSVKILMDRTQTCTGSSLSPPKIGHLNSKLFLNEVAKKEKQLRKMLEDSSPVFPPSQFPNGPAAQQPMLPQYSGRKILVCSVDNCYCSSVANHGGHQPYPRSGHFPWTVPSQDYSHPLPPAPSVPQSLPGLAVRDWLDASQQPGHQDFYRVYGQPSTKHYVTS</sequence>
<keyword evidence="3" id="KW-1185">Reference proteome</keyword>
<evidence type="ECO:0000256" key="1">
    <source>
        <dbReference type="SAM" id="Coils"/>
    </source>
</evidence>
<evidence type="ECO:0000313" key="3">
    <source>
        <dbReference type="Proteomes" id="UP000189704"/>
    </source>
</evidence>
<keyword evidence="1" id="KW-0175">Coiled coil</keyword>
<dbReference type="KEGG" id="csyr:103250965"/>
<accession>A0A3Q0DNH7</accession>
<feature type="domain" description="TRIM8/14/16/25/29/45/65 coiled-coil region" evidence="2">
    <location>
        <begin position="14"/>
        <end position="132"/>
    </location>
</feature>
<proteinExistence type="predicted"/>
<feature type="coiled-coil region" evidence="1">
    <location>
        <begin position="2"/>
        <end position="54"/>
    </location>
</feature>
<dbReference type="RefSeq" id="XP_021563987.1">
    <property type="nucleotide sequence ID" value="XM_021708312.1"/>
</dbReference>
<dbReference type="AlphaFoldDB" id="A0A3Q0DNH7"/>
<protein>
    <submittedName>
        <fullName evidence="4">Probable E3 ubiquitin-protein ligase TRIM8</fullName>
    </submittedName>
</protein>
<dbReference type="Proteomes" id="UP000189704">
    <property type="component" value="Unplaced"/>
</dbReference>
<dbReference type="STRING" id="1868482.ENSTSYP00000028556"/>
<dbReference type="Pfam" id="PF25600">
    <property type="entry name" value="TRIM_CC"/>
    <property type="match status" value="1"/>
</dbReference>
<reference evidence="4" key="1">
    <citation type="submission" date="2025-08" db="UniProtKB">
        <authorList>
            <consortium name="RefSeq"/>
        </authorList>
    </citation>
    <scope>IDENTIFICATION</scope>
</reference>
<name>A0A3Q0DNH7_CARSF</name>